<dbReference type="RefSeq" id="WP_069151094.1">
    <property type="nucleotide sequence ID" value="NZ_DAWDRA010000120.1"/>
</dbReference>
<dbReference type="OrthoDB" id="383574at2"/>
<dbReference type="InterPro" id="IPR050490">
    <property type="entry name" value="Bact_solute-bd_prot1"/>
</dbReference>
<comment type="caution">
    <text evidence="5">The sequence shown here is derived from an EMBL/GenBank/DDBJ whole genome shotgun (WGS) entry which is preliminary data.</text>
</comment>
<evidence type="ECO:0000313" key="7">
    <source>
        <dbReference type="Proteomes" id="UP000094271"/>
    </source>
</evidence>
<dbReference type="PANTHER" id="PTHR43649">
    <property type="entry name" value="ARABINOSE-BINDING PROTEIN-RELATED"/>
    <property type="match status" value="1"/>
</dbReference>
<organism evidence="5 7">
    <name type="scientific">Eisenbergiella tayi</name>
    <dbReference type="NCBI Taxonomy" id="1432052"/>
    <lineage>
        <taxon>Bacteria</taxon>
        <taxon>Bacillati</taxon>
        <taxon>Bacillota</taxon>
        <taxon>Clostridia</taxon>
        <taxon>Lachnospirales</taxon>
        <taxon>Lachnospiraceae</taxon>
        <taxon>Eisenbergiella</taxon>
    </lineage>
</organism>
<feature type="signal peptide" evidence="2">
    <location>
        <begin position="1"/>
        <end position="25"/>
    </location>
</feature>
<dbReference type="SUPFAM" id="SSF53850">
    <property type="entry name" value="Periplasmic binding protein-like II"/>
    <property type="match status" value="1"/>
</dbReference>
<proteinExistence type="predicted"/>
<reference evidence="4 8" key="2">
    <citation type="submission" date="2016-08" db="EMBL/GenBank/DDBJ databases">
        <title>Characterization of Isolates of Eisenbergiella tayi Derived from Blood Cultures, Using Whole Genome Sequencing.</title>
        <authorList>
            <person name="Bernier A.-M."/>
            <person name="Burdz T."/>
            <person name="Wiebe D."/>
            <person name="Bernard K."/>
        </authorList>
    </citation>
    <scope>NUCLEOTIDE SEQUENCE [LARGE SCALE GENOMIC DNA]</scope>
    <source>
        <strain evidence="4 8">NML120146</strain>
    </source>
</reference>
<feature type="chain" id="PRO_5044557343" evidence="2">
    <location>
        <begin position="26"/>
        <end position="568"/>
    </location>
</feature>
<evidence type="ECO:0000313" key="8">
    <source>
        <dbReference type="Proteomes" id="UP000094869"/>
    </source>
</evidence>
<evidence type="ECO:0000313" key="3">
    <source>
        <dbReference type="EMBL" id="ODM08816.1"/>
    </source>
</evidence>
<dbReference type="Proteomes" id="UP000094271">
    <property type="component" value="Unassembled WGS sequence"/>
</dbReference>
<gene>
    <name evidence="5" type="ORF">BEI59_05280</name>
    <name evidence="3" type="ORF">BEI61_00445</name>
    <name evidence="4" type="ORF">BEI63_21165</name>
</gene>
<dbReference type="EMBL" id="MCGH01000001">
    <property type="protein sequence ID" value="ODM08816.1"/>
    <property type="molecule type" value="Genomic_DNA"/>
</dbReference>
<evidence type="ECO:0000313" key="5">
    <source>
        <dbReference type="EMBL" id="ODR53973.1"/>
    </source>
</evidence>
<reference evidence="3 6" key="1">
    <citation type="submission" date="2016-07" db="EMBL/GenBank/DDBJ databases">
        <title>Characterization of isolates of Eisenbergiella tayi derived from blood cultures, using whole genome sequencing.</title>
        <authorList>
            <person name="Burdz T."/>
            <person name="Wiebe D."/>
            <person name="Huynh C."/>
            <person name="Bernard K."/>
        </authorList>
    </citation>
    <scope>NUCLEOTIDE SEQUENCE [LARGE SCALE GENOMIC DNA]</scope>
    <source>
        <strain evidence="3 6">NML 110608</strain>
    </source>
</reference>
<keyword evidence="8" id="KW-1185">Reference proteome</keyword>
<dbReference type="InterPro" id="IPR006059">
    <property type="entry name" value="SBP"/>
</dbReference>
<dbReference type="AlphaFoldDB" id="A0A1E3ULW1"/>
<dbReference type="Gene3D" id="3.40.190.10">
    <property type="entry name" value="Periplasmic binding protein-like II"/>
    <property type="match status" value="2"/>
</dbReference>
<evidence type="ECO:0000313" key="4">
    <source>
        <dbReference type="EMBL" id="ODR51699.1"/>
    </source>
</evidence>
<sequence length="568" mass="63834">MNKLWKKLMAAVCCTTLVIGLSACGAKDSPAADKGSQAAEDAGKESMAENTGDSLLTEPGTYPIVTEPVTLKIMIMSKPYIEDYNTNDFTKYMEDLTGINLEIEAVSYEDSQEKINLAMAGGDYPDVFMTLEPDVVKYGVKEGMLIPLDDLIEKNMPNFMANASYTLDSIRQSDGKIYGLPSINEAYHVMYGNKMWMNSYKLNEMGLSVPTTTQEFYDVCKAYLEKNPNGVAIGDMNDNAAINWLMNAFILTPDDPHGSHDKTNSAKCIVSPDGKVISAATQPQFKEGLKYIKSLYDMGAFYEGNFSNTEDGLRSLINQDGEPVLFFPHLYSAKYIDSTASNEMYRHYEALSPVEGPEGVRVTPYYYNDGLYENRFVITDKCENPEVALRFIDWFYQPKSYVMAQYGTEEGVDYIWEPEGEVGVNGKPAMYTLLNGYTTDVQNHDWQVTSLFYGPSDVRLGESAAADLDKYDPTALEKFLYEETKEKMEPYAPKKGDYNILPIMHLTPEEQDEVAVPLVEVSNYIKESQVAFITGKMDIDKDWDSYVSQLDSLGLQQILDVYQQVIDR</sequence>
<dbReference type="Pfam" id="PF13416">
    <property type="entry name" value="SBP_bac_8"/>
    <property type="match status" value="1"/>
</dbReference>
<protein>
    <submittedName>
        <fullName evidence="3">Bacterial extracellular solute-binding protein</fullName>
    </submittedName>
</protein>
<evidence type="ECO:0000256" key="1">
    <source>
        <dbReference type="SAM" id="MobiDB-lite"/>
    </source>
</evidence>
<evidence type="ECO:0000256" key="2">
    <source>
        <dbReference type="SAM" id="SignalP"/>
    </source>
</evidence>
<name>A0A1E3ULW1_9FIRM</name>
<feature type="region of interest" description="Disordered" evidence="1">
    <location>
        <begin position="27"/>
        <end position="59"/>
    </location>
</feature>
<dbReference type="EMBL" id="MEHD01000032">
    <property type="protein sequence ID" value="ODR51699.1"/>
    <property type="molecule type" value="Genomic_DNA"/>
</dbReference>
<dbReference type="PROSITE" id="PS51257">
    <property type="entry name" value="PROKAR_LIPOPROTEIN"/>
    <property type="match status" value="1"/>
</dbReference>
<dbReference type="Proteomes" id="UP000094067">
    <property type="component" value="Unassembled WGS sequence"/>
</dbReference>
<dbReference type="PANTHER" id="PTHR43649:SF12">
    <property type="entry name" value="DIACETYLCHITOBIOSE BINDING PROTEIN DASA"/>
    <property type="match status" value="1"/>
</dbReference>
<reference evidence="5 7" key="3">
    <citation type="submission" date="2016-08" db="EMBL/GenBank/DDBJ databases">
        <authorList>
            <person name="Seilhamer J.J."/>
        </authorList>
    </citation>
    <scope>NUCLEOTIDE SEQUENCE [LARGE SCALE GENOMIC DNA]</scope>
    <source>
        <strain evidence="5 7">NML150140-1</strain>
    </source>
</reference>
<accession>A0A1E3ULW1</accession>
<keyword evidence="2" id="KW-0732">Signal</keyword>
<dbReference type="Proteomes" id="UP000094869">
    <property type="component" value="Unassembled WGS sequence"/>
</dbReference>
<dbReference type="EMBL" id="MEHA01000003">
    <property type="protein sequence ID" value="ODR53973.1"/>
    <property type="molecule type" value="Genomic_DNA"/>
</dbReference>
<evidence type="ECO:0000313" key="6">
    <source>
        <dbReference type="Proteomes" id="UP000094067"/>
    </source>
</evidence>